<keyword evidence="3" id="KW-0234">DNA repair</keyword>
<dbReference type="eggNOG" id="KOG1977">
    <property type="taxonomic scope" value="Eukaryota"/>
</dbReference>
<dbReference type="PROSITE" id="PS00058">
    <property type="entry name" value="DNA_MISMATCH_REPAIR_1"/>
    <property type="match status" value="1"/>
</dbReference>
<dbReference type="InterPro" id="IPR038973">
    <property type="entry name" value="MutL/Mlh/Pms-like"/>
</dbReference>
<dbReference type="InterPro" id="IPR002099">
    <property type="entry name" value="MutL/Mlh/PMS"/>
</dbReference>
<dbReference type="Proteomes" id="UP000030689">
    <property type="component" value="Unassembled WGS sequence"/>
</dbReference>
<dbReference type="Gene3D" id="3.30.565.10">
    <property type="entry name" value="Histidine kinase-like ATPase, C-terminal domain"/>
    <property type="match status" value="1"/>
</dbReference>
<dbReference type="InterPro" id="IPR014762">
    <property type="entry name" value="DNA_mismatch_repair_CS"/>
</dbReference>
<keyword evidence="2" id="KW-0227">DNA damage</keyword>
<dbReference type="Gene3D" id="3.30.1370.100">
    <property type="entry name" value="MutL, C-terminal domain, regulatory subdomain"/>
    <property type="match status" value="1"/>
</dbReference>
<evidence type="ECO:0000313" key="6">
    <source>
        <dbReference type="Proteomes" id="UP000030689"/>
    </source>
</evidence>
<accession>V4MEA2</accession>
<proteinExistence type="inferred from homology"/>
<evidence type="ECO:0000256" key="1">
    <source>
        <dbReference type="ARBA" id="ARBA00006082"/>
    </source>
</evidence>
<dbReference type="GO" id="GO:0006298">
    <property type="term" value="P:mismatch repair"/>
    <property type="evidence" value="ECO:0007669"/>
    <property type="project" value="InterPro"/>
</dbReference>
<sequence>MKTIKPLPEGVRHSMRSGIIMFDMARVVEELVFNSLDAGATKVSIFVGVGTCSVKVVDDGSGVSRDDLVLLGERYATSKFHDFNNAEAASESFGFRGEALASISDISLLEITTKAIGKPNGYRKVMKGSKCLHLGIDDDRKHSGTTVTVRDLFYNQPVRQKYMQASPKKVLDSITKCVFRIALVHSDVSFSVLDIESDEELLQTNPSSSAFSLLIRDAGTEALNSLCKVNVTDGMLNVSGFVSKGPIHKLLNNLAAGFECTDDWKPTDGLQTGRRNRLQSSPGYILCITCPRHLYEFSFEPSKTNVEFKNWEHILALIGRIILANWKKDASLELFDEGVDLLAKGDRQDLSDDMSRLQKGAQIFIMLPLYNYLVEWAGIYFSSLYISRQPLPMLHLMDAEWPEGMEPTKKKLKRCNDQAPCSFLLSPSADFQRDDDSMPQIKDKWSPKYEFETKIQNFKEEDTAAEFDRQTDYLLQSCDIEMQKNEDFPLATDLQERRLVSCAKCSKQFLTRCQTSTPLNINHDVLKDSDVLSFQFGGFKDESDVSNCIEKHLLRGCSSRGSLILHEPKLSHVEGTESVMPQILNDKRSNSLIHALETREGGSHCDVFSDTLELHGMTRTPTCSLGSSWQDTDWFTPQPFSDCRSVGVREYFNINPLDTAEFCSSKDIIVKKKYASSVNMGSSGAGSFRLSSEWSPMFSIPPSATRWESDFQKGCQILEGSLKLGRMPDPEDFFSAANSIKFDHEVIPQIDCRETGRDSFSDIQNCTQSDEKKFQSLWGHADNVDIEQYSIRKDKFRFRDGIQNNVGKRRSQRSRSAPPFYREKNRFISLSCRSDTKLENSIPSEPDDLECLTQPCNASHMHLKCSILDEVSNDHIQETEKRLSSASDLKVSAGCRIVQSETRVEDEDEDFSSEENPETIKSTTKWRHNYSVSQVAKESHELHDQDSVLDICSGFLHLRSDESLVPESINRHSLEDAKVLQQVDKKYIPIVACGTVAIVDQHAADERIRLEELRKKVLAGEARTVTYLSADKELVLPEMGYQLLQSYSEEIRDWGWICNIDVEGSTSFKKNMSIIQRKPTPITLNAVPCILGVNLSEVDLLEFLQQLADTDGSSTIPPSVLRVLNSKACRGAIMFGDSLLPSECSLIIEGLKQTSLCFQCAHGRPTTVPLVNLKALHKQIAKLDSRQPWHGFERSEITLDRAKSRLDEAKS</sequence>
<dbReference type="Pfam" id="PF13589">
    <property type="entry name" value="HATPase_c_3"/>
    <property type="match status" value="1"/>
</dbReference>
<dbReference type="FunFam" id="3.30.1370.100:FF:000007">
    <property type="entry name" value="MUTL protein homolog 3"/>
    <property type="match status" value="1"/>
</dbReference>
<dbReference type="GO" id="GO:0032300">
    <property type="term" value="C:mismatch repair complex"/>
    <property type="evidence" value="ECO:0007669"/>
    <property type="project" value="InterPro"/>
</dbReference>
<dbReference type="GO" id="GO:0030983">
    <property type="term" value="F:mismatched DNA binding"/>
    <property type="evidence" value="ECO:0007669"/>
    <property type="project" value="InterPro"/>
</dbReference>
<dbReference type="GO" id="GO:0140664">
    <property type="term" value="F:ATP-dependent DNA damage sensor activity"/>
    <property type="evidence" value="ECO:0007669"/>
    <property type="project" value="InterPro"/>
</dbReference>
<dbReference type="OMA" id="DHHAVEH"/>
<evidence type="ECO:0000256" key="2">
    <source>
        <dbReference type="ARBA" id="ARBA00022763"/>
    </source>
</evidence>
<dbReference type="SUPFAM" id="SSF55874">
    <property type="entry name" value="ATPase domain of HSP90 chaperone/DNA topoisomerase II/histidine kinase"/>
    <property type="match status" value="1"/>
</dbReference>
<evidence type="ECO:0000313" key="5">
    <source>
        <dbReference type="EMBL" id="ESQ53547.1"/>
    </source>
</evidence>
<dbReference type="EMBL" id="KI517384">
    <property type="protein sequence ID" value="ESQ53547.1"/>
    <property type="molecule type" value="Genomic_DNA"/>
</dbReference>
<dbReference type="Gene3D" id="3.30.1540.20">
    <property type="entry name" value="MutL, C-terminal domain, dimerisation subdomain"/>
    <property type="match status" value="1"/>
</dbReference>
<dbReference type="GO" id="GO:0005524">
    <property type="term" value="F:ATP binding"/>
    <property type="evidence" value="ECO:0007669"/>
    <property type="project" value="InterPro"/>
</dbReference>
<protein>
    <recommendedName>
        <fullName evidence="4">MutL C-terminal dimerisation domain-containing protein</fullName>
    </recommendedName>
</protein>
<dbReference type="InterPro" id="IPR042121">
    <property type="entry name" value="MutL_C_regsub"/>
</dbReference>
<dbReference type="SUPFAM" id="SSF118116">
    <property type="entry name" value="DNA mismatch repair protein MutL"/>
    <property type="match status" value="1"/>
</dbReference>
<dbReference type="FunFam" id="3.30.565.10:FF:000003">
    <property type="entry name" value="DNA mismatch repair endonuclease MutL"/>
    <property type="match status" value="1"/>
</dbReference>
<dbReference type="SMART" id="SM00853">
    <property type="entry name" value="MutL_C"/>
    <property type="match status" value="1"/>
</dbReference>
<dbReference type="STRING" id="72664.V4MEA2"/>
<dbReference type="InterPro" id="IPR037198">
    <property type="entry name" value="MutL_C_sf"/>
</dbReference>
<dbReference type="KEGG" id="eus:EUTSA_v10024245mg"/>
<dbReference type="InterPro" id="IPR014721">
    <property type="entry name" value="Ribsml_uS5_D2-typ_fold_subgr"/>
</dbReference>
<dbReference type="NCBIfam" id="TIGR00585">
    <property type="entry name" value="mutl"/>
    <property type="match status" value="1"/>
</dbReference>
<dbReference type="AlphaFoldDB" id="V4MEA2"/>
<dbReference type="PANTHER" id="PTHR10073:SF47">
    <property type="entry name" value="DNA MISMATCH REPAIR PROTEIN MLH3"/>
    <property type="match status" value="1"/>
</dbReference>
<dbReference type="InterPro" id="IPR042120">
    <property type="entry name" value="MutL_C_dimsub"/>
</dbReference>
<evidence type="ECO:0000256" key="3">
    <source>
        <dbReference type="ARBA" id="ARBA00023204"/>
    </source>
</evidence>
<dbReference type="Gene3D" id="3.30.230.10">
    <property type="match status" value="1"/>
</dbReference>
<comment type="similarity">
    <text evidence="1">Belongs to the DNA mismatch repair MutL/HexB family.</text>
</comment>
<dbReference type="InterPro" id="IPR036890">
    <property type="entry name" value="HATPase_C_sf"/>
</dbReference>
<gene>
    <name evidence="5" type="ORF">EUTSA_v10024245mg</name>
</gene>
<dbReference type="Gramene" id="ESQ53547">
    <property type="protein sequence ID" value="ESQ53547"/>
    <property type="gene ID" value="EUTSA_v10024245mg"/>
</dbReference>
<dbReference type="CDD" id="cd16926">
    <property type="entry name" value="HATPase_MutL-MLH-PMS-like"/>
    <property type="match status" value="1"/>
</dbReference>
<keyword evidence="6" id="KW-1185">Reference proteome</keyword>
<dbReference type="Pfam" id="PF08676">
    <property type="entry name" value="MutL_C"/>
    <property type="match status" value="1"/>
</dbReference>
<dbReference type="GO" id="GO:0016887">
    <property type="term" value="F:ATP hydrolysis activity"/>
    <property type="evidence" value="ECO:0007669"/>
    <property type="project" value="InterPro"/>
</dbReference>
<dbReference type="InterPro" id="IPR014790">
    <property type="entry name" value="MutL_C"/>
</dbReference>
<evidence type="ECO:0000259" key="4">
    <source>
        <dbReference type="SMART" id="SM00853"/>
    </source>
</evidence>
<name>V4MEA2_EUTSA</name>
<reference evidence="5 6" key="1">
    <citation type="journal article" date="2013" name="Front. Plant Sci.">
        <title>The Reference Genome of the Halophytic Plant Eutrema salsugineum.</title>
        <authorList>
            <person name="Yang R."/>
            <person name="Jarvis D.E."/>
            <person name="Chen H."/>
            <person name="Beilstein M.A."/>
            <person name="Grimwood J."/>
            <person name="Jenkins J."/>
            <person name="Shu S."/>
            <person name="Prochnik S."/>
            <person name="Xin M."/>
            <person name="Ma C."/>
            <person name="Schmutz J."/>
            <person name="Wing R.A."/>
            <person name="Mitchell-Olds T."/>
            <person name="Schumaker K.S."/>
            <person name="Wang X."/>
        </authorList>
    </citation>
    <scope>NUCLEOTIDE SEQUENCE [LARGE SCALE GENOMIC DNA]</scope>
</reference>
<organism evidence="5 6">
    <name type="scientific">Eutrema salsugineum</name>
    <name type="common">Saltwater cress</name>
    <name type="synonym">Sisymbrium salsugineum</name>
    <dbReference type="NCBI Taxonomy" id="72664"/>
    <lineage>
        <taxon>Eukaryota</taxon>
        <taxon>Viridiplantae</taxon>
        <taxon>Streptophyta</taxon>
        <taxon>Embryophyta</taxon>
        <taxon>Tracheophyta</taxon>
        <taxon>Spermatophyta</taxon>
        <taxon>Magnoliopsida</taxon>
        <taxon>eudicotyledons</taxon>
        <taxon>Gunneridae</taxon>
        <taxon>Pentapetalae</taxon>
        <taxon>rosids</taxon>
        <taxon>malvids</taxon>
        <taxon>Brassicales</taxon>
        <taxon>Brassicaceae</taxon>
        <taxon>Eutremeae</taxon>
        <taxon>Eutrema</taxon>
    </lineage>
</organism>
<dbReference type="PANTHER" id="PTHR10073">
    <property type="entry name" value="DNA MISMATCH REPAIR PROTEIN MLH, PMS, MUTL"/>
    <property type="match status" value="1"/>
</dbReference>
<feature type="domain" description="MutL C-terminal dimerisation" evidence="4">
    <location>
        <begin position="979"/>
        <end position="1139"/>
    </location>
</feature>